<dbReference type="Gene3D" id="1.10.10.10">
    <property type="entry name" value="Winged helix-like DNA-binding domain superfamily/Winged helix DNA-binding domain"/>
    <property type="match status" value="1"/>
</dbReference>
<keyword evidence="2 5" id="KW-0238">DNA-binding</keyword>
<dbReference type="InterPro" id="IPR011711">
    <property type="entry name" value="GntR_C"/>
</dbReference>
<dbReference type="GO" id="GO:0003700">
    <property type="term" value="F:DNA-binding transcription factor activity"/>
    <property type="evidence" value="ECO:0007669"/>
    <property type="project" value="InterPro"/>
</dbReference>
<keyword evidence="3" id="KW-0804">Transcription</keyword>
<feature type="domain" description="HTH gntR-type" evidence="4">
    <location>
        <begin position="1"/>
        <end position="66"/>
    </location>
</feature>
<dbReference type="InterPro" id="IPR036388">
    <property type="entry name" value="WH-like_DNA-bd_sf"/>
</dbReference>
<dbReference type="InterPro" id="IPR000524">
    <property type="entry name" value="Tscrpt_reg_HTH_GntR"/>
</dbReference>
<proteinExistence type="predicted"/>
<name>A0A653E917_9PSED</name>
<dbReference type="SUPFAM" id="SSF48008">
    <property type="entry name" value="GntR ligand-binding domain-like"/>
    <property type="match status" value="1"/>
</dbReference>
<accession>A0A653E917</accession>
<dbReference type="SMART" id="SM00895">
    <property type="entry name" value="FCD"/>
    <property type="match status" value="1"/>
</dbReference>
<dbReference type="Pfam" id="PF07729">
    <property type="entry name" value="FCD"/>
    <property type="match status" value="1"/>
</dbReference>
<keyword evidence="1" id="KW-0805">Transcription regulation</keyword>
<protein>
    <submittedName>
        <fullName evidence="5">DNA-binding transcriptional regulator, GntR family</fullName>
    </submittedName>
</protein>
<dbReference type="SMART" id="SM00345">
    <property type="entry name" value="HTH_GNTR"/>
    <property type="match status" value="1"/>
</dbReference>
<dbReference type="Pfam" id="PF00392">
    <property type="entry name" value="GntR"/>
    <property type="match status" value="1"/>
</dbReference>
<evidence type="ECO:0000256" key="2">
    <source>
        <dbReference type="ARBA" id="ARBA00023125"/>
    </source>
</evidence>
<evidence type="ECO:0000256" key="3">
    <source>
        <dbReference type="ARBA" id="ARBA00023163"/>
    </source>
</evidence>
<dbReference type="SUPFAM" id="SSF46785">
    <property type="entry name" value="Winged helix' DNA-binding domain"/>
    <property type="match status" value="1"/>
</dbReference>
<evidence type="ECO:0000256" key="1">
    <source>
        <dbReference type="ARBA" id="ARBA00023015"/>
    </source>
</evidence>
<reference evidence="5" key="1">
    <citation type="submission" date="2019-02" db="EMBL/GenBank/DDBJ databases">
        <authorList>
            <consortium name="Genoscope - CEA"/>
            <person name="William W."/>
        </authorList>
    </citation>
    <scope>NUCLEOTIDE SEQUENCE [LARGE SCALE GENOMIC DNA]</scope>
    <source>
        <strain evidence="5">YSy11</strain>
    </source>
</reference>
<dbReference type="PANTHER" id="PTHR43537">
    <property type="entry name" value="TRANSCRIPTIONAL REGULATOR, GNTR FAMILY"/>
    <property type="match status" value="1"/>
</dbReference>
<dbReference type="PROSITE" id="PS50949">
    <property type="entry name" value="HTH_GNTR"/>
    <property type="match status" value="1"/>
</dbReference>
<gene>
    <name evidence="5" type="ORF">PMYSY11_3238</name>
</gene>
<dbReference type="PANTHER" id="PTHR43537:SF20">
    <property type="entry name" value="HTH-TYPE TRANSCRIPTIONAL REPRESSOR GLAR"/>
    <property type="match status" value="1"/>
</dbReference>
<organism evidence="5">
    <name type="scientific">Pseudomonas marincola</name>
    <dbReference type="NCBI Taxonomy" id="437900"/>
    <lineage>
        <taxon>Bacteria</taxon>
        <taxon>Pseudomonadati</taxon>
        <taxon>Pseudomonadota</taxon>
        <taxon>Gammaproteobacteria</taxon>
        <taxon>Pseudomonadales</taxon>
        <taxon>Pseudomonadaceae</taxon>
        <taxon>Pseudomonas</taxon>
    </lineage>
</organism>
<dbReference type="InterPro" id="IPR036390">
    <property type="entry name" value="WH_DNA-bd_sf"/>
</dbReference>
<dbReference type="Gene3D" id="1.20.120.530">
    <property type="entry name" value="GntR ligand-binding domain-like"/>
    <property type="match status" value="1"/>
</dbReference>
<dbReference type="GO" id="GO:0003677">
    <property type="term" value="F:DNA binding"/>
    <property type="evidence" value="ECO:0007669"/>
    <property type="project" value="UniProtKB-KW"/>
</dbReference>
<evidence type="ECO:0000313" key="5">
    <source>
        <dbReference type="EMBL" id="VEV98282.1"/>
    </source>
</evidence>
<evidence type="ECO:0000259" key="4">
    <source>
        <dbReference type="PROSITE" id="PS50949"/>
    </source>
</evidence>
<dbReference type="InterPro" id="IPR008920">
    <property type="entry name" value="TF_FadR/GntR_C"/>
</dbReference>
<sequence>MASQLEAMVRQDIINGRLAPGTRLRLKELADFYGAGVIPLREALSRLAATGFVSSADQKGFSVGLISAVELRDITNTRLHIECKALSESIQRGDVDWESRIIAAHHRLDRLQIVEGPDRLLAPDWELAHDAFHSALISSCGSPWLLRFTHTLRDQTARYRMLSMHYTKSMHRDVPGEHRALLEAALAKDIDRACEILSAHYETTAQSLLQHESLNSKG</sequence>
<dbReference type="AlphaFoldDB" id="A0A653E917"/>
<dbReference type="EMBL" id="LR215729">
    <property type="protein sequence ID" value="VEV98282.1"/>
    <property type="molecule type" value="Genomic_DNA"/>
</dbReference>